<proteinExistence type="predicted"/>
<accession>A0A2N5C5H6</accession>
<dbReference type="AlphaFoldDB" id="A0A2N5C5H6"/>
<sequence>MTSTKDDQVGACVYILHMLLQRLESQRPGMLLQMTEGISADQAAASATESGKRLDSVFSEALRMVNLAQAQLQGANRRDTEDDR</sequence>
<evidence type="ECO:0000313" key="2">
    <source>
        <dbReference type="Proteomes" id="UP000234341"/>
    </source>
</evidence>
<gene>
    <name evidence="1" type="ORF">CYJ10_27000</name>
</gene>
<dbReference type="RefSeq" id="WP_101684510.1">
    <property type="nucleotide sequence ID" value="NZ_PJRP01000017.1"/>
</dbReference>
<organism evidence="1 2">
    <name type="scientific">Cupriavidus pauculus</name>
    <dbReference type="NCBI Taxonomy" id="82633"/>
    <lineage>
        <taxon>Bacteria</taxon>
        <taxon>Pseudomonadati</taxon>
        <taxon>Pseudomonadota</taxon>
        <taxon>Betaproteobacteria</taxon>
        <taxon>Burkholderiales</taxon>
        <taxon>Burkholderiaceae</taxon>
        <taxon>Cupriavidus</taxon>
    </lineage>
</organism>
<dbReference type="Proteomes" id="UP000234341">
    <property type="component" value="Unassembled WGS sequence"/>
</dbReference>
<dbReference type="EMBL" id="PJRP01000017">
    <property type="protein sequence ID" value="PLP97485.1"/>
    <property type="molecule type" value="Genomic_DNA"/>
</dbReference>
<name>A0A2N5C5H6_9BURK</name>
<reference evidence="1 2" key="1">
    <citation type="submission" date="2017-12" db="EMBL/GenBank/DDBJ databases">
        <title>Genome sequence of the active heterotrophic nitrifier-denitrifier, Cupriavidus pauculus UM1.</title>
        <authorList>
            <person name="Putonti C."/>
            <person name="Castignetti D."/>
        </authorList>
    </citation>
    <scope>NUCLEOTIDE SEQUENCE [LARGE SCALE GENOMIC DNA]</scope>
    <source>
        <strain evidence="1 2">UM1</strain>
    </source>
</reference>
<protein>
    <submittedName>
        <fullName evidence="1">Uncharacterized protein</fullName>
    </submittedName>
</protein>
<comment type="caution">
    <text evidence="1">The sequence shown here is derived from an EMBL/GenBank/DDBJ whole genome shotgun (WGS) entry which is preliminary data.</text>
</comment>
<evidence type="ECO:0000313" key="1">
    <source>
        <dbReference type="EMBL" id="PLP97485.1"/>
    </source>
</evidence>
<dbReference type="OrthoDB" id="8969336at2"/>